<dbReference type="CDD" id="cd11579">
    <property type="entry name" value="Glyco_tran_WbsX"/>
    <property type="match status" value="1"/>
</dbReference>
<dbReference type="Proteomes" id="UP000297348">
    <property type="component" value="Unassembled WGS sequence"/>
</dbReference>
<gene>
    <name evidence="1" type="ORF">EGT51_12655</name>
</gene>
<dbReference type="PANTHER" id="PTHR41244:SF1">
    <property type="entry name" value="GLYCOSYLTRANSFERASE"/>
    <property type="match status" value="1"/>
</dbReference>
<dbReference type="Pfam" id="PF14307">
    <property type="entry name" value="Glyco_tran_WbsX"/>
    <property type="match status" value="1"/>
</dbReference>
<accession>A0A4Z0J7V6</accession>
<dbReference type="GO" id="GO:0016740">
    <property type="term" value="F:transferase activity"/>
    <property type="evidence" value="ECO:0007669"/>
    <property type="project" value="UniProtKB-KW"/>
</dbReference>
<evidence type="ECO:0000313" key="2">
    <source>
        <dbReference type="Proteomes" id="UP000297348"/>
    </source>
</evidence>
<organism evidence="1 2">
    <name type="scientific">Levilactobacillus suantsaiihabitans</name>
    <dbReference type="NCBI Taxonomy" id="2487722"/>
    <lineage>
        <taxon>Bacteria</taxon>
        <taxon>Bacillati</taxon>
        <taxon>Bacillota</taxon>
        <taxon>Bacilli</taxon>
        <taxon>Lactobacillales</taxon>
        <taxon>Lactobacillaceae</taxon>
        <taxon>Levilactobacillus</taxon>
    </lineage>
</organism>
<dbReference type="InterPro" id="IPR032719">
    <property type="entry name" value="WbsX"/>
</dbReference>
<dbReference type="Gene3D" id="3.20.20.80">
    <property type="entry name" value="Glycosidases"/>
    <property type="match status" value="1"/>
</dbReference>
<protein>
    <submittedName>
        <fullName evidence="1">Glycosyl transferase</fullName>
    </submittedName>
</protein>
<evidence type="ECO:0000313" key="1">
    <source>
        <dbReference type="EMBL" id="TGD17360.1"/>
    </source>
</evidence>
<keyword evidence="2" id="KW-1185">Reference proteome</keyword>
<name>A0A4Z0J7V6_9LACO</name>
<dbReference type="PANTHER" id="PTHR41244">
    <property type="entry name" value="RHAMNAN SYNTHESIS F"/>
    <property type="match status" value="1"/>
</dbReference>
<dbReference type="OrthoDB" id="9816424at2"/>
<dbReference type="EMBL" id="RKLX01000037">
    <property type="protein sequence ID" value="TGD17360.1"/>
    <property type="molecule type" value="Genomic_DNA"/>
</dbReference>
<proteinExistence type="predicted"/>
<dbReference type="AlphaFoldDB" id="A0A4Z0J7V6"/>
<keyword evidence="1" id="KW-0808">Transferase</keyword>
<dbReference type="RefSeq" id="WP_135368998.1">
    <property type="nucleotide sequence ID" value="NZ_RKLX01000037.1"/>
</dbReference>
<comment type="caution">
    <text evidence="1">The sequence shown here is derived from an EMBL/GenBank/DDBJ whole genome shotgun (WGS) entry which is preliminary data.</text>
</comment>
<reference evidence="1 2" key="1">
    <citation type="submission" date="2018-10" db="EMBL/GenBank/DDBJ databases">
        <title>Lactobacillus sp. R7 and Lactobacillus sp. R19 isolated from fermented mustard green product of Taiwan.</title>
        <authorList>
            <person name="Lin S.-T."/>
        </authorList>
    </citation>
    <scope>NUCLEOTIDE SEQUENCE [LARGE SCALE GENOMIC DNA]</scope>
    <source>
        <strain evidence="1 2">BCRC 81129</strain>
    </source>
</reference>
<sequence>MLKVIAFYLPQFHSIPLNDQVWGKGFTEWNSVKSAKPLFAQHDQPRVPENNNYYNLLDEETILWQTRLAKQNNVYGFCIYHYWFSGTLLLNKPLELLHNSKQIHFPYCICWANESWKNAWTATDKPESFLEQKYGDKLEWKKHFDYLLQFFKDEDYIVENNRPLLVIYRPESIPNLNESLEYWNQLARENGFDGIEYAYQQIEFEQDPASDDSKFTYSIEYQPRYALTDFETEKEERLSVSKKMKRDLKAVIKKNCLKIATKFFKRSTSKFVASHKQRAISKGPKIYSYTSLMEKVIQRHATSEKSVAGMFVGYDDTPRKSRRGMVMQSNPKLFREYLFKQAYNVKYHYQNDYLFMFAWNEWGESGYLEPDEEYGKQYLSVIKDVVDQYEGL</sequence>